<gene>
    <name evidence="1" type="ORF">T4A_1928</name>
</gene>
<proteinExistence type="predicted"/>
<protein>
    <submittedName>
        <fullName evidence="1">Uncharacterized protein</fullName>
    </submittedName>
</protein>
<accession>A0A0V1DJR9</accession>
<dbReference type="EMBL" id="JYDR01003078">
    <property type="protein sequence ID" value="KRY61807.1"/>
    <property type="molecule type" value="Genomic_DNA"/>
</dbReference>
<sequence>MDNTGLGVTKLFAICWREHGIGELKCGRRWQGEKARWALCEWESEWKRAKLSEGNRTRPDKEIGF</sequence>
<evidence type="ECO:0000313" key="2">
    <source>
        <dbReference type="Proteomes" id="UP000054632"/>
    </source>
</evidence>
<comment type="caution">
    <text evidence="1">The sequence shown here is derived from an EMBL/GenBank/DDBJ whole genome shotgun (WGS) entry which is preliminary data.</text>
</comment>
<organism evidence="1 2">
    <name type="scientific">Trichinella pseudospiralis</name>
    <name type="common">Parasitic roundworm</name>
    <dbReference type="NCBI Taxonomy" id="6337"/>
    <lineage>
        <taxon>Eukaryota</taxon>
        <taxon>Metazoa</taxon>
        <taxon>Ecdysozoa</taxon>
        <taxon>Nematoda</taxon>
        <taxon>Enoplea</taxon>
        <taxon>Dorylaimia</taxon>
        <taxon>Trichinellida</taxon>
        <taxon>Trichinellidae</taxon>
        <taxon>Trichinella</taxon>
    </lineage>
</organism>
<name>A0A0V1DJR9_TRIPS</name>
<dbReference type="AlphaFoldDB" id="A0A0V1DJR9"/>
<dbReference type="Proteomes" id="UP000054632">
    <property type="component" value="Unassembled WGS sequence"/>
</dbReference>
<reference evidence="1 2" key="1">
    <citation type="submission" date="2015-01" db="EMBL/GenBank/DDBJ databases">
        <title>Evolution of Trichinella species and genotypes.</title>
        <authorList>
            <person name="Korhonen P.K."/>
            <person name="Edoardo P."/>
            <person name="Giuseppe L.R."/>
            <person name="Gasser R.B."/>
        </authorList>
    </citation>
    <scope>NUCLEOTIDE SEQUENCE [LARGE SCALE GENOMIC DNA]</scope>
    <source>
        <strain evidence="1">ISS13</strain>
    </source>
</reference>
<evidence type="ECO:0000313" key="1">
    <source>
        <dbReference type="EMBL" id="KRY61807.1"/>
    </source>
</evidence>